<dbReference type="GO" id="GO:0004540">
    <property type="term" value="F:RNA nuclease activity"/>
    <property type="evidence" value="ECO:0007669"/>
    <property type="project" value="InterPro"/>
</dbReference>
<gene>
    <name evidence="2" type="ORF">EUA06_21575</name>
</gene>
<name>A0A4Q2RII8_9ACTN</name>
<dbReference type="Proteomes" id="UP000291838">
    <property type="component" value="Unassembled WGS sequence"/>
</dbReference>
<proteinExistence type="predicted"/>
<evidence type="ECO:0000313" key="3">
    <source>
        <dbReference type="Proteomes" id="UP000291838"/>
    </source>
</evidence>
<dbReference type="OrthoDB" id="5800376at2"/>
<dbReference type="GO" id="GO:0006402">
    <property type="term" value="P:mRNA catabolic process"/>
    <property type="evidence" value="ECO:0007669"/>
    <property type="project" value="TreeGrafter"/>
</dbReference>
<dbReference type="PANTHER" id="PTHR23355:SF9">
    <property type="entry name" value="DIS3-LIKE EXONUCLEASE 2"/>
    <property type="match status" value="1"/>
</dbReference>
<evidence type="ECO:0000259" key="1">
    <source>
        <dbReference type="SMART" id="SM00955"/>
    </source>
</evidence>
<dbReference type="Pfam" id="PF18614">
    <property type="entry name" value="RNase_II_C_S1"/>
    <property type="match status" value="1"/>
</dbReference>
<dbReference type="RefSeq" id="WP_129479656.1">
    <property type="nucleotide sequence ID" value="NZ_SDWS01000016.1"/>
</dbReference>
<dbReference type="PANTHER" id="PTHR23355">
    <property type="entry name" value="RIBONUCLEASE"/>
    <property type="match status" value="1"/>
</dbReference>
<reference evidence="2 3" key="1">
    <citation type="submission" date="2019-01" db="EMBL/GenBank/DDBJ databases">
        <title>Novel species of Nocardioides.</title>
        <authorList>
            <person name="Liu Q."/>
            <person name="Xin Y.-H."/>
        </authorList>
    </citation>
    <scope>NUCLEOTIDE SEQUENCE [LARGE SCALE GENOMIC DNA]</scope>
    <source>
        <strain evidence="2 3">HLT3-15</strain>
    </source>
</reference>
<dbReference type="InterPro" id="IPR012340">
    <property type="entry name" value="NA-bd_OB-fold"/>
</dbReference>
<evidence type="ECO:0000313" key="2">
    <source>
        <dbReference type="EMBL" id="RYB88347.1"/>
    </source>
</evidence>
<sequence>MPSNRVVKVRASGDSVSAQEMRDGIVAIQEQQKVTPEFPDAVERAAADAAANPRLPELDRTDIELVTIDPEGAKDLDQAMHIERDGDGYVVHYAIADVAAFVSAGDPVDVEANRRGETLYGADSKIPLHPPVLSEGAASLLPDETRPALLWTIKVDETGEGFDVDVERALVRSRAQLTYEGVQADIDAGRGSELMGLLQEVGELRLAREAARGGVSLPLPEQELVEEDGHWELEFRRLSAVETWNAQISLLTGMAAASLMVYARVGILRTLPPADPRDVQRLHRTARALGIDWPAEQLYPDFIRTLDPSRPTHAAMIVACTRLLRGAGYVTFNGELPELAQHAALASEYAHVTAPLRRLADRYAGEICVALCAGTDVPDWVVSAMAELPDTMTASGRRANAYENAVVDLCEAELLKERVGETFSAVVVEVEEKDASKGDVTIQDPAIEARVSGSTDLPLGEEVQVKLVQADPTSRSVAFELA</sequence>
<dbReference type="EMBL" id="SDWS01000016">
    <property type="protein sequence ID" value="RYB88347.1"/>
    <property type="molecule type" value="Genomic_DNA"/>
</dbReference>
<dbReference type="InterPro" id="IPR050180">
    <property type="entry name" value="RNR_Ribonuclease"/>
</dbReference>
<protein>
    <submittedName>
        <fullName evidence="2">RNB domain-containing ribonuclease</fullName>
    </submittedName>
</protein>
<dbReference type="InterPro" id="IPR001900">
    <property type="entry name" value="RNase_II/R"/>
</dbReference>
<accession>A0A4Q2RII8</accession>
<comment type="caution">
    <text evidence="2">The sequence shown here is derived from an EMBL/GenBank/DDBJ whole genome shotgun (WGS) entry which is preliminary data.</text>
</comment>
<dbReference type="AlphaFoldDB" id="A0A4Q2RII8"/>
<dbReference type="SMART" id="SM00955">
    <property type="entry name" value="RNB"/>
    <property type="match status" value="1"/>
</dbReference>
<dbReference type="GO" id="GO:0003723">
    <property type="term" value="F:RNA binding"/>
    <property type="evidence" value="ECO:0007669"/>
    <property type="project" value="InterPro"/>
</dbReference>
<dbReference type="GO" id="GO:0005829">
    <property type="term" value="C:cytosol"/>
    <property type="evidence" value="ECO:0007669"/>
    <property type="project" value="TreeGrafter"/>
</dbReference>
<organism evidence="2 3">
    <name type="scientific">Nocardioides glacieisoli</name>
    <dbReference type="NCBI Taxonomy" id="1168730"/>
    <lineage>
        <taxon>Bacteria</taxon>
        <taxon>Bacillati</taxon>
        <taxon>Actinomycetota</taxon>
        <taxon>Actinomycetes</taxon>
        <taxon>Propionibacteriales</taxon>
        <taxon>Nocardioidaceae</taxon>
        <taxon>Nocardioides</taxon>
    </lineage>
</organism>
<dbReference type="InterPro" id="IPR040596">
    <property type="entry name" value="RNase_II_C_S1"/>
</dbReference>
<keyword evidence="3" id="KW-1185">Reference proteome</keyword>
<dbReference type="Pfam" id="PF00773">
    <property type="entry name" value="RNB"/>
    <property type="match status" value="1"/>
</dbReference>
<feature type="domain" description="RNB" evidence="1">
    <location>
        <begin position="57"/>
        <end position="374"/>
    </location>
</feature>
<dbReference type="SUPFAM" id="SSF50249">
    <property type="entry name" value="Nucleic acid-binding proteins"/>
    <property type="match status" value="1"/>
</dbReference>